<keyword evidence="5" id="KW-0547">Nucleotide-binding</keyword>
<dbReference type="GO" id="GO:0046983">
    <property type="term" value="F:protein dimerization activity"/>
    <property type="evidence" value="ECO:0007669"/>
    <property type="project" value="InterPro"/>
</dbReference>
<feature type="region of interest" description="Disordered" evidence="9">
    <location>
        <begin position="504"/>
        <end position="525"/>
    </location>
</feature>
<keyword evidence="3" id="KW-0597">Phosphoprotein</keyword>
<reference evidence="12 13" key="1">
    <citation type="submission" date="2017-11" db="EMBL/GenBank/DDBJ databases">
        <title>Genomic Encyclopedia of Archaeal and Bacterial Type Strains, Phase II (KMG-II): From Individual Species to Whole Genera.</title>
        <authorList>
            <person name="Goeker M."/>
        </authorList>
    </citation>
    <scope>NUCLEOTIDE SEQUENCE [LARGE SCALE GENOMIC DNA]</scope>
    <source>
        <strain evidence="12 13">DSM 27763</strain>
    </source>
</reference>
<feature type="region of interest" description="Disordered" evidence="9">
    <location>
        <begin position="613"/>
        <end position="640"/>
    </location>
</feature>
<evidence type="ECO:0000256" key="10">
    <source>
        <dbReference type="SAM" id="Phobius"/>
    </source>
</evidence>
<dbReference type="AlphaFoldDB" id="A0A2M9BIX8"/>
<feature type="domain" description="Signal transduction histidine kinase subgroup 3 dimerisation and phosphoacceptor" evidence="11">
    <location>
        <begin position="402"/>
        <end position="466"/>
    </location>
</feature>
<feature type="transmembrane region" description="Helical" evidence="10">
    <location>
        <begin position="265"/>
        <end position="282"/>
    </location>
</feature>
<protein>
    <recommendedName>
        <fullName evidence="2">histidine kinase</fullName>
        <ecNumber evidence="2">2.7.13.3</ecNumber>
    </recommendedName>
</protein>
<evidence type="ECO:0000256" key="4">
    <source>
        <dbReference type="ARBA" id="ARBA00022679"/>
    </source>
</evidence>
<sequence>MLLAAGCAVWAAVLLRDAPTGVLVLVPTLFATGLLAAQRRPLVGALVVGAGQAVGLVLGAPEDNASGLAAGLAALFLLGRRARPVAGLPALVLFCAIIVATDLPTGRHLLGIGLFAATWALGTATRRAFRASEDARQRALRAEERDVAATARHLVEEQTQRHAVAAVLGSETALLRMRAELGEQAGPLSADRLAGIESIAREAVEELRSVLRTLRRPSAANRDGAAAPAPGGARPSLRGRDVARAVAVVGLVLLEHAVVGERVAPALAVAIALALGAAALLVRTAPVQACAAAAAVPVVGLATGATLPTSAVEIAVLIVVAWSAAPHWRRGWPVLVVLLVSSGLAERSAASHVAVVAASALLGCVAGLAWSVAARERTSWQVREDAHREAVKVSADRGTAAERLRLARDLHDVVSHSLAVATLQAAAAARQLAAGVDRTATTRTELCAVVDQALVDLASLAAVVAPDPLVRVAPDHVVADLRRRAEALGIDVDWRVDLVPGPAATPAGAASPPSAAPPSAGWPQPAASTVSLIVREALTNAARHAPGTRVRVVLAARDDQVAVDVDNPSGDATAAYPGTGHGLDGLAERVSALGGRMRAVVDDGSFRLVAEVPLAPPGGASTPGTPRDAASAPGSAVGPR</sequence>
<dbReference type="Gene3D" id="3.30.565.10">
    <property type="entry name" value="Histidine kinase-like ATPase, C-terminal domain"/>
    <property type="match status" value="1"/>
</dbReference>
<dbReference type="EC" id="2.7.13.3" evidence="2"/>
<name>A0A2M9BIX8_9ACTN</name>
<evidence type="ECO:0000256" key="5">
    <source>
        <dbReference type="ARBA" id="ARBA00022741"/>
    </source>
</evidence>
<dbReference type="EMBL" id="PGEZ01000001">
    <property type="protein sequence ID" value="PJJ57899.1"/>
    <property type="molecule type" value="Genomic_DNA"/>
</dbReference>
<keyword evidence="13" id="KW-1185">Reference proteome</keyword>
<feature type="transmembrane region" description="Helical" evidence="10">
    <location>
        <begin position="349"/>
        <end position="373"/>
    </location>
</feature>
<keyword evidence="4" id="KW-0808">Transferase</keyword>
<feature type="transmembrane region" description="Helical" evidence="10">
    <location>
        <begin position="41"/>
        <end position="61"/>
    </location>
</feature>
<dbReference type="GO" id="GO:0000155">
    <property type="term" value="F:phosphorelay sensor kinase activity"/>
    <property type="evidence" value="ECO:0007669"/>
    <property type="project" value="InterPro"/>
</dbReference>
<evidence type="ECO:0000256" key="8">
    <source>
        <dbReference type="ARBA" id="ARBA00023012"/>
    </source>
</evidence>
<feature type="transmembrane region" description="Helical" evidence="10">
    <location>
        <begin position="242"/>
        <end position="259"/>
    </location>
</feature>
<dbReference type="CDD" id="cd16917">
    <property type="entry name" value="HATPase_UhpB-NarQ-NarX-like"/>
    <property type="match status" value="1"/>
</dbReference>
<evidence type="ECO:0000256" key="7">
    <source>
        <dbReference type="ARBA" id="ARBA00022840"/>
    </source>
</evidence>
<evidence type="ECO:0000313" key="13">
    <source>
        <dbReference type="Proteomes" id="UP000230842"/>
    </source>
</evidence>
<gene>
    <name evidence="12" type="ORF">CLV56_2138</name>
</gene>
<evidence type="ECO:0000256" key="2">
    <source>
        <dbReference type="ARBA" id="ARBA00012438"/>
    </source>
</evidence>
<feature type="transmembrane region" description="Helical" evidence="10">
    <location>
        <begin position="82"/>
        <end position="103"/>
    </location>
</feature>
<evidence type="ECO:0000259" key="11">
    <source>
        <dbReference type="Pfam" id="PF07730"/>
    </source>
</evidence>
<dbReference type="GO" id="GO:0005524">
    <property type="term" value="F:ATP binding"/>
    <property type="evidence" value="ECO:0007669"/>
    <property type="project" value="UniProtKB-KW"/>
</dbReference>
<dbReference type="Proteomes" id="UP000230842">
    <property type="component" value="Unassembled WGS sequence"/>
</dbReference>
<dbReference type="PANTHER" id="PTHR24421">
    <property type="entry name" value="NITRATE/NITRITE SENSOR PROTEIN NARX-RELATED"/>
    <property type="match status" value="1"/>
</dbReference>
<keyword evidence="6 12" id="KW-0418">Kinase</keyword>
<keyword evidence="10" id="KW-1133">Transmembrane helix</keyword>
<dbReference type="InterPro" id="IPR050482">
    <property type="entry name" value="Sensor_HK_TwoCompSys"/>
</dbReference>
<proteinExistence type="predicted"/>
<evidence type="ECO:0000256" key="3">
    <source>
        <dbReference type="ARBA" id="ARBA00022553"/>
    </source>
</evidence>
<evidence type="ECO:0000313" key="12">
    <source>
        <dbReference type="EMBL" id="PJJ57899.1"/>
    </source>
</evidence>
<keyword evidence="8" id="KW-0902">Two-component regulatory system</keyword>
<keyword evidence="10" id="KW-0472">Membrane</keyword>
<organism evidence="12 13">
    <name type="scientific">Mumia flava</name>
    <dbReference type="NCBI Taxonomy" id="1348852"/>
    <lineage>
        <taxon>Bacteria</taxon>
        <taxon>Bacillati</taxon>
        <taxon>Actinomycetota</taxon>
        <taxon>Actinomycetes</taxon>
        <taxon>Propionibacteriales</taxon>
        <taxon>Nocardioidaceae</taxon>
        <taxon>Mumia</taxon>
    </lineage>
</organism>
<feature type="transmembrane region" description="Helical" evidence="10">
    <location>
        <begin position="109"/>
        <end position="129"/>
    </location>
</feature>
<dbReference type="PANTHER" id="PTHR24421:SF10">
    <property type="entry name" value="NITRATE_NITRITE SENSOR PROTEIN NARQ"/>
    <property type="match status" value="1"/>
</dbReference>
<evidence type="ECO:0000256" key="1">
    <source>
        <dbReference type="ARBA" id="ARBA00000085"/>
    </source>
</evidence>
<feature type="compositionally biased region" description="Low complexity" evidence="9">
    <location>
        <begin position="617"/>
        <end position="626"/>
    </location>
</feature>
<feature type="transmembrane region" description="Helical" evidence="10">
    <location>
        <begin position="294"/>
        <end position="325"/>
    </location>
</feature>
<dbReference type="Gene3D" id="1.20.5.1930">
    <property type="match status" value="1"/>
</dbReference>
<dbReference type="InterPro" id="IPR011712">
    <property type="entry name" value="Sig_transdc_His_kin_sub3_dim/P"/>
</dbReference>
<dbReference type="InterPro" id="IPR036890">
    <property type="entry name" value="HATPase_C_sf"/>
</dbReference>
<dbReference type="SUPFAM" id="SSF55874">
    <property type="entry name" value="ATPase domain of HSP90 chaperone/DNA topoisomerase II/histidine kinase"/>
    <property type="match status" value="1"/>
</dbReference>
<keyword evidence="7" id="KW-0067">ATP-binding</keyword>
<comment type="caution">
    <text evidence="12">The sequence shown here is derived from an EMBL/GenBank/DDBJ whole genome shotgun (WGS) entry which is preliminary data.</text>
</comment>
<accession>A0A2M9BIX8</accession>
<comment type="catalytic activity">
    <reaction evidence="1">
        <text>ATP + protein L-histidine = ADP + protein N-phospho-L-histidine.</text>
        <dbReference type="EC" id="2.7.13.3"/>
    </reaction>
</comment>
<keyword evidence="10" id="KW-0812">Transmembrane</keyword>
<dbReference type="GO" id="GO:0016020">
    <property type="term" value="C:membrane"/>
    <property type="evidence" value="ECO:0007669"/>
    <property type="project" value="InterPro"/>
</dbReference>
<evidence type="ECO:0000256" key="6">
    <source>
        <dbReference type="ARBA" id="ARBA00022777"/>
    </source>
</evidence>
<dbReference type="Pfam" id="PF07730">
    <property type="entry name" value="HisKA_3"/>
    <property type="match status" value="1"/>
</dbReference>
<evidence type="ECO:0000256" key="9">
    <source>
        <dbReference type="SAM" id="MobiDB-lite"/>
    </source>
</evidence>